<sequence>MSGAAWKTRPSLLRWNTDRELGVAVDRVDELLAGHERELALWAVPLLARAQVSTPTTTELELPLTTLDDASRGQTVRARVPRTTRLKVGMRSGAYELCERIGEGGMGEVFGARHLKTGARVALKTLSVVAAPRLVRFKREYRALEALSHPNLVELGELVIGQDGHHYFTMELVDGEPFVAWVRRGARLHRPSERARLERALGQLLEGVAYLHANAVVHRDLKPANVLVTEAARVVILDFGLVAEQVEDGGGLTREGQPIGTPRYMSPEQAKGLSVGPAADIYAVGVMLFQCLTGRLPYEGTGMAVMLDKQFEPPPELEDCAPLAPRALRALCQRMLARDPAERPSAREALDGLRGGSRSHAVPKSVFVGRGQELSRIGAVVAERRAAEPGVAIVRVAGPSGGGKSHLCREFRRRQRASGVLVFHGRCRQQETVPYKGLDAIVDALSVYLRRLDTFERDRLCPREHVALVGLFPVLDELWARGEEPSRLEPVVRRRLGFAGLRELLLGLSRRAQLVVHIDDFQWADRDTVEVLEGLCVADAQPNLMLLISHRSGADELARSEALRGLFASEGLSRALTLAIDLSPLSFEETLSMARSLLGAGQSSAADGRAQTIAVRSQGNPFLVTQLVAEDSDEELSGVDPDVLVARRLARLEPESLELLTLVAVFGAPLPLSLARTLGAESWGGRLRGLIEALSAAQMVVRARAGGELLLETAHDRVREVVLEGLDDRASLHWRVGQTMRAERRAEALTGTELFAVADQLEAGLDSVLDRMTDAERSELASLQHRAGEQSLASGAWSSARRFLRCARRLLSPKIAEAEAGAAADERSVAVCLALARAEYAQDAEAGIAIADAMLGWELAPGDLARVIKWAAAATVFDLSGERGLPRVFRGARRVGLRVPAEPSFVRAMASLALGGVAVLRSRMWEVEVLPQSEDPQARAQADVLGALLAISAFASAPALQAWSLGRLARAAAKHCTADNRALLCAMGMYITAASDSRRTPLWSARLLRLTDALQPSSLVAQLSLVFRYSHRLGLSPLSRVLPEVLEEHAKLIRVAPQPVVEVGTLGAIAAPLELFITPAQLRAIMERARPPTGQWVVERSRILESMWEAGERVLEDGAPIRTGEELTGLPQMVRIGVTARALVFHVAFAQYADARRVLDRLPRRFHRVLIISAMTPLCALAGVIAEIEASGGRLGAGGSAVLRRYRRASRGYGRLCPTANGGFCHMLVEAEIAAARGRHQQANQLYERAREGSAAEEMHFVAGLAAHRHARNALRCGQSLTARAAFDAAVASYTAHGAVAVVQVIEAERAAAGF</sequence>
<dbReference type="STRING" id="391625.PPSIR1_04098"/>
<dbReference type="Pfam" id="PF00069">
    <property type="entry name" value="Pkinase"/>
    <property type="match status" value="1"/>
</dbReference>
<dbReference type="InterPro" id="IPR041664">
    <property type="entry name" value="AAA_16"/>
</dbReference>
<name>A6G4H8_9BACT</name>
<accession>A6G4H8</accession>
<proteinExistence type="predicted"/>
<dbReference type="PROSITE" id="PS50011">
    <property type="entry name" value="PROTEIN_KINASE_DOM"/>
    <property type="match status" value="1"/>
</dbReference>
<dbReference type="GO" id="GO:0005737">
    <property type="term" value="C:cytoplasm"/>
    <property type="evidence" value="ECO:0007669"/>
    <property type="project" value="TreeGrafter"/>
</dbReference>
<keyword evidence="2 3" id="KW-0067">ATP-binding</keyword>
<dbReference type="InterPro" id="IPR000719">
    <property type="entry name" value="Prot_kinase_dom"/>
</dbReference>
<evidence type="ECO:0000256" key="1">
    <source>
        <dbReference type="ARBA" id="ARBA00022741"/>
    </source>
</evidence>
<reference evidence="5 6" key="1">
    <citation type="submission" date="2007-06" db="EMBL/GenBank/DDBJ databases">
        <authorList>
            <person name="Shimkets L."/>
            <person name="Ferriera S."/>
            <person name="Johnson J."/>
            <person name="Kravitz S."/>
            <person name="Beeson K."/>
            <person name="Sutton G."/>
            <person name="Rogers Y.-H."/>
            <person name="Friedman R."/>
            <person name="Frazier M."/>
            <person name="Venter J.C."/>
        </authorList>
    </citation>
    <scope>NUCLEOTIDE SEQUENCE [LARGE SCALE GENOMIC DNA]</scope>
    <source>
        <strain evidence="5 6">SIR-1</strain>
    </source>
</reference>
<dbReference type="SUPFAM" id="SSF56112">
    <property type="entry name" value="Protein kinase-like (PK-like)"/>
    <property type="match status" value="1"/>
</dbReference>
<dbReference type="GO" id="GO:0004674">
    <property type="term" value="F:protein serine/threonine kinase activity"/>
    <property type="evidence" value="ECO:0007669"/>
    <property type="project" value="UniProtKB-KW"/>
</dbReference>
<dbReference type="Gene3D" id="1.10.510.10">
    <property type="entry name" value="Transferase(Phosphotransferase) domain 1"/>
    <property type="match status" value="1"/>
</dbReference>
<keyword evidence="5" id="KW-0723">Serine/threonine-protein kinase</keyword>
<dbReference type="InterPro" id="IPR027417">
    <property type="entry name" value="P-loop_NTPase"/>
</dbReference>
<gene>
    <name evidence="5" type="ORF">PPSIR1_04098</name>
</gene>
<comment type="caution">
    <text evidence="5">The sequence shown here is derived from an EMBL/GenBank/DDBJ whole genome shotgun (WGS) entry which is preliminary data.</text>
</comment>
<dbReference type="PROSITE" id="PS00108">
    <property type="entry name" value="PROTEIN_KINASE_ST"/>
    <property type="match status" value="1"/>
</dbReference>
<dbReference type="GO" id="GO:0005524">
    <property type="term" value="F:ATP binding"/>
    <property type="evidence" value="ECO:0007669"/>
    <property type="project" value="UniProtKB-UniRule"/>
</dbReference>
<feature type="binding site" evidence="3">
    <location>
        <position position="124"/>
    </location>
    <ligand>
        <name>ATP</name>
        <dbReference type="ChEBI" id="CHEBI:30616"/>
    </ligand>
</feature>
<dbReference type="SMART" id="SM00220">
    <property type="entry name" value="S_TKc"/>
    <property type="match status" value="1"/>
</dbReference>
<keyword evidence="5" id="KW-0808">Transferase</keyword>
<dbReference type="eggNOG" id="COG0515">
    <property type="taxonomic scope" value="Bacteria"/>
</dbReference>
<dbReference type="PROSITE" id="PS00107">
    <property type="entry name" value="PROTEIN_KINASE_ATP"/>
    <property type="match status" value="1"/>
</dbReference>
<organism evidence="5 6">
    <name type="scientific">Plesiocystis pacifica SIR-1</name>
    <dbReference type="NCBI Taxonomy" id="391625"/>
    <lineage>
        <taxon>Bacteria</taxon>
        <taxon>Pseudomonadati</taxon>
        <taxon>Myxococcota</taxon>
        <taxon>Polyangia</taxon>
        <taxon>Nannocystales</taxon>
        <taxon>Nannocystaceae</taxon>
        <taxon>Plesiocystis</taxon>
    </lineage>
</organism>
<evidence type="ECO:0000313" key="6">
    <source>
        <dbReference type="Proteomes" id="UP000005801"/>
    </source>
</evidence>
<keyword evidence="6" id="KW-1185">Reference proteome</keyword>
<evidence type="ECO:0000313" key="5">
    <source>
        <dbReference type="EMBL" id="EDM79290.1"/>
    </source>
</evidence>
<dbReference type="Proteomes" id="UP000005801">
    <property type="component" value="Unassembled WGS sequence"/>
</dbReference>
<dbReference type="Pfam" id="PF13191">
    <property type="entry name" value="AAA_16"/>
    <property type="match status" value="1"/>
</dbReference>
<dbReference type="InterPro" id="IPR011009">
    <property type="entry name" value="Kinase-like_dom_sf"/>
</dbReference>
<dbReference type="CDD" id="cd14014">
    <property type="entry name" value="STKc_PknB_like"/>
    <property type="match status" value="1"/>
</dbReference>
<evidence type="ECO:0000256" key="2">
    <source>
        <dbReference type="ARBA" id="ARBA00022840"/>
    </source>
</evidence>
<dbReference type="PANTHER" id="PTHR24361">
    <property type="entry name" value="MITOGEN-ACTIVATED KINASE KINASE KINASE"/>
    <property type="match status" value="1"/>
</dbReference>
<evidence type="ECO:0000259" key="4">
    <source>
        <dbReference type="PROSITE" id="PS50011"/>
    </source>
</evidence>
<protein>
    <submittedName>
        <fullName evidence="5">Putative serine/threonine protein kinase</fullName>
    </submittedName>
</protein>
<feature type="domain" description="Protein kinase" evidence="4">
    <location>
        <begin position="95"/>
        <end position="363"/>
    </location>
</feature>
<dbReference type="InterPro" id="IPR017441">
    <property type="entry name" value="Protein_kinase_ATP_BS"/>
</dbReference>
<keyword evidence="1 3" id="KW-0547">Nucleotide-binding</keyword>
<dbReference type="SUPFAM" id="SSF52540">
    <property type="entry name" value="P-loop containing nucleoside triphosphate hydrolases"/>
    <property type="match status" value="1"/>
</dbReference>
<dbReference type="InterPro" id="IPR008271">
    <property type="entry name" value="Ser/Thr_kinase_AS"/>
</dbReference>
<keyword evidence="5" id="KW-0418">Kinase</keyword>
<dbReference type="EMBL" id="ABCS01000021">
    <property type="protein sequence ID" value="EDM79290.1"/>
    <property type="molecule type" value="Genomic_DNA"/>
</dbReference>
<evidence type="ECO:0000256" key="3">
    <source>
        <dbReference type="PROSITE-ProRule" id="PRU10141"/>
    </source>
</evidence>
<dbReference type="InterPro" id="IPR053235">
    <property type="entry name" value="Ser_Thr_kinase"/>
</dbReference>